<gene>
    <name evidence="2" type="ORF">BRAN1462_LOCUS61761</name>
</gene>
<accession>A0A6U9C8G9</accession>
<reference evidence="2" key="1">
    <citation type="submission" date="2021-01" db="EMBL/GenBank/DDBJ databases">
        <authorList>
            <person name="Corre E."/>
            <person name="Pelletier E."/>
            <person name="Niang G."/>
            <person name="Scheremetjew M."/>
            <person name="Finn R."/>
            <person name="Kale V."/>
            <person name="Holt S."/>
            <person name="Cochrane G."/>
            <person name="Meng A."/>
            <person name="Brown T."/>
            <person name="Cohen L."/>
        </authorList>
    </citation>
    <scope>NUCLEOTIDE SEQUENCE</scope>
    <source>
        <strain evidence="2">RCC3387</strain>
    </source>
</reference>
<dbReference type="AlphaFoldDB" id="A0A6U9C8G9"/>
<proteinExistence type="predicted"/>
<name>A0A6U9C8G9_9DINO</name>
<sequence length="187" mass="19998">MVRREGGARGLLHTNYSVRFCRCSPCVGRKREHLFNPENEGKTVKQMAHEGKMGINKPSRSHPGNRCFNLLPGARRLSRADLDFLELQDARAQSREYAAQAPPPTAAFSQRAVAGVGDGGDESPAVARAPALGDFLAASRAGTYARRKPDARAASGQSTPRSAATDASWVEIEASGAEVEAATPRPD</sequence>
<evidence type="ECO:0000313" key="2">
    <source>
        <dbReference type="EMBL" id="CAD9643939.1"/>
    </source>
</evidence>
<protein>
    <submittedName>
        <fullName evidence="2">Uncharacterized protein</fullName>
    </submittedName>
</protein>
<evidence type="ECO:0000256" key="1">
    <source>
        <dbReference type="SAM" id="MobiDB-lite"/>
    </source>
</evidence>
<dbReference type="EMBL" id="HBGW01097337">
    <property type="protein sequence ID" value="CAD9643939.1"/>
    <property type="molecule type" value="Transcribed_RNA"/>
</dbReference>
<feature type="region of interest" description="Disordered" evidence="1">
    <location>
        <begin position="140"/>
        <end position="187"/>
    </location>
</feature>
<organism evidence="2">
    <name type="scientific">Zooxanthella nutricula</name>
    <dbReference type="NCBI Taxonomy" id="1333877"/>
    <lineage>
        <taxon>Eukaryota</taxon>
        <taxon>Sar</taxon>
        <taxon>Alveolata</taxon>
        <taxon>Dinophyceae</taxon>
        <taxon>Peridiniales</taxon>
        <taxon>Peridiniales incertae sedis</taxon>
        <taxon>Zooxanthella</taxon>
    </lineage>
</organism>